<gene>
    <name evidence="2" type="ORF">NTH_00009</name>
</gene>
<keyword evidence="3" id="KW-1185">Reference proteome</keyword>
<evidence type="ECO:0000313" key="2">
    <source>
        <dbReference type="EMBL" id="UUP15572.1"/>
    </source>
</evidence>
<proteinExistence type="predicted"/>
<protein>
    <submittedName>
        <fullName evidence="2">Uncharacterized protein</fullName>
    </submittedName>
</protein>
<sequence>MADRPAHRRTAAARGNRRDQRRKRCRQNIAGGRRANRGTAGIAAQAAAGRLARSYSHGCRPLHVRSARRYTLRASHPRGHRQRRPDEAGPQACHQPGGHRQPDRPDGRGRRADHRVDVGYRRRHHRPAGRVPAALFRRGDIRCRPCRHPDPSRARRADDGDHDLRPLRKCDHRRNWLHEDAGGSRRPYRDRPQPRWRAGVSAPRRPRDRHTVPYHRSQFRRAGWRDGHGLALFGHPAGCLHRPTA</sequence>
<organism evidence="2 3">
    <name type="scientific">Nitratireductor thuwali</name>
    <dbReference type="NCBI Taxonomy" id="2267699"/>
    <lineage>
        <taxon>Bacteria</taxon>
        <taxon>Pseudomonadati</taxon>
        <taxon>Pseudomonadota</taxon>
        <taxon>Alphaproteobacteria</taxon>
        <taxon>Hyphomicrobiales</taxon>
        <taxon>Phyllobacteriaceae</taxon>
        <taxon>Nitratireductor</taxon>
    </lineage>
</organism>
<feature type="compositionally biased region" description="Basic and acidic residues" evidence="1">
    <location>
        <begin position="178"/>
        <end position="193"/>
    </location>
</feature>
<feature type="region of interest" description="Disordered" evidence="1">
    <location>
        <begin position="67"/>
        <end position="133"/>
    </location>
</feature>
<evidence type="ECO:0000313" key="3">
    <source>
        <dbReference type="Proteomes" id="UP001342418"/>
    </source>
</evidence>
<feature type="region of interest" description="Disordered" evidence="1">
    <location>
        <begin position="1"/>
        <end position="41"/>
    </location>
</feature>
<dbReference type="EMBL" id="CP030941">
    <property type="protein sequence ID" value="UUP15572.1"/>
    <property type="molecule type" value="Genomic_DNA"/>
</dbReference>
<feature type="compositionally biased region" description="Basic residues" evidence="1">
    <location>
        <begin position="67"/>
        <end position="83"/>
    </location>
</feature>
<feature type="region of interest" description="Disordered" evidence="1">
    <location>
        <begin position="178"/>
        <end position="210"/>
    </location>
</feature>
<dbReference type="Proteomes" id="UP001342418">
    <property type="component" value="Chromosome"/>
</dbReference>
<accession>A0ABY5MDP0</accession>
<feature type="compositionally biased region" description="Basic residues" evidence="1">
    <location>
        <begin position="1"/>
        <end position="11"/>
    </location>
</feature>
<feature type="compositionally biased region" description="Basic and acidic residues" evidence="1">
    <location>
        <begin position="100"/>
        <end position="120"/>
    </location>
</feature>
<feature type="compositionally biased region" description="Low complexity" evidence="1">
    <location>
        <begin position="27"/>
        <end position="41"/>
    </location>
</feature>
<evidence type="ECO:0000256" key="1">
    <source>
        <dbReference type="SAM" id="MobiDB-lite"/>
    </source>
</evidence>
<reference evidence="2 3" key="1">
    <citation type="submission" date="2018-07" db="EMBL/GenBank/DDBJ databases">
        <title>Genome sequence of Nitratireductor thuwali#1536.</title>
        <authorList>
            <person name="Michoud G."/>
            <person name="Merlino G."/>
            <person name="Sefrji F.O."/>
            <person name="Daffonchio D."/>
        </authorList>
    </citation>
    <scope>NUCLEOTIDE SEQUENCE [LARGE SCALE GENOMIC DNA]</scope>
    <source>
        <strain evidence="3">Nit1536</strain>
    </source>
</reference>
<name>A0ABY5MDP0_9HYPH</name>